<dbReference type="GO" id="GO:0000122">
    <property type="term" value="P:negative regulation of transcription by RNA polymerase II"/>
    <property type="evidence" value="ECO:0007669"/>
    <property type="project" value="TreeGrafter"/>
</dbReference>
<organism evidence="5 6">
    <name type="scientific">Lottia gigantea</name>
    <name type="common">Giant owl limpet</name>
    <dbReference type="NCBI Taxonomy" id="225164"/>
    <lineage>
        <taxon>Eukaryota</taxon>
        <taxon>Metazoa</taxon>
        <taxon>Spiralia</taxon>
        <taxon>Lophotrochozoa</taxon>
        <taxon>Mollusca</taxon>
        <taxon>Gastropoda</taxon>
        <taxon>Patellogastropoda</taxon>
        <taxon>Lottioidea</taxon>
        <taxon>Lottiidae</taxon>
        <taxon>Lottia</taxon>
    </lineage>
</organism>
<dbReference type="Pfam" id="PF03715">
    <property type="entry name" value="Noc2"/>
    <property type="match status" value="1"/>
</dbReference>
<comment type="similarity">
    <text evidence="2">Belongs to the NOC2 family.</text>
</comment>
<dbReference type="GO" id="GO:0030691">
    <property type="term" value="C:Noc2p-Noc3p complex"/>
    <property type="evidence" value="ECO:0007669"/>
    <property type="project" value="TreeGrafter"/>
</dbReference>
<evidence type="ECO:0000256" key="4">
    <source>
        <dbReference type="SAM" id="MobiDB-lite"/>
    </source>
</evidence>
<dbReference type="GO" id="GO:0005654">
    <property type="term" value="C:nucleoplasm"/>
    <property type="evidence" value="ECO:0007669"/>
    <property type="project" value="TreeGrafter"/>
</dbReference>
<evidence type="ECO:0000256" key="1">
    <source>
        <dbReference type="ARBA" id="ARBA00004123"/>
    </source>
</evidence>
<comment type="subcellular location">
    <subcellularLocation>
        <location evidence="1">Nucleus</location>
    </subcellularLocation>
</comment>
<dbReference type="GO" id="GO:0003714">
    <property type="term" value="F:transcription corepressor activity"/>
    <property type="evidence" value="ECO:0007669"/>
    <property type="project" value="TreeGrafter"/>
</dbReference>
<dbReference type="AlphaFoldDB" id="V4A8I9"/>
<dbReference type="OMA" id="IMAGKSH"/>
<evidence type="ECO:0000256" key="3">
    <source>
        <dbReference type="ARBA" id="ARBA00023242"/>
    </source>
</evidence>
<dbReference type="PANTHER" id="PTHR12687:SF4">
    <property type="entry name" value="NUCLEOLAR COMPLEX PROTEIN 2 HOMOLOG"/>
    <property type="match status" value="1"/>
</dbReference>
<dbReference type="PANTHER" id="PTHR12687">
    <property type="entry name" value="NUCLEOLAR COMPLEX 2 AND RAD4-RELATED"/>
    <property type="match status" value="1"/>
</dbReference>
<sequence>MAVTCTYKIFEQVDFNKKHKTQSFKPLNFSCVLKLSKAQTEEKAFKDGLIDQLYELLMDHLKVHSHSIGFPELVLPAVLQLKAFLKKCKIANYCKQIKQIVDKIDENSKFITQKRKYVNFTLENDNAVDAWERKIKDEGTPISKFYKAWRVLRDKEIQHEISGKDRLTDVTELPTIKRPKGPIKPTDEEKKEFSALFDSDSEDSQDDETRFKADKVKNKKKKIDVEEDDDDDSVEDFSGDNLSEYDSDELEQLAESASEDDDDDEDIDDDDDDDPESNEESDEPRKVETKVKTKPKPPSVNRMERKRKLLQEGQGISDVVKEFKLDDF</sequence>
<dbReference type="STRING" id="225164.V4A8I9"/>
<dbReference type="EMBL" id="KB202283">
    <property type="protein sequence ID" value="ESO91330.1"/>
    <property type="molecule type" value="Genomic_DNA"/>
</dbReference>
<dbReference type="InterPro" id="IPR005343">
    <property type="entry name" value="Noc2"/>
</dbReference>
<protein>
    <submittedName>
        <fullName evidence="5">Uncharacterized protein</fullName>
    </submittedName>
</protein>
<name>V4A8I9_LOTGI</name>
<dbReference type="CTD" id="20247788"/>
<gene>
    <name evidence="5" type="ORF">LOTGIDRAFT_228791</name>
</gene>
<feature type="compositionally biased region" description="Acidic residues" evidence="4">
    <location>
        <begin position="225"/>
        <end position="282"/>
    </location>
</feature>
<dbReference type="OrthoDB" id="10266662at2759"/>
<evidence type="ECO:0000256" key="2">
    <source>
        <dbReference type="ARBA" id="ARBA00005907"/>
    </source>
</evidence>
<keyword evidence="3" id="KW-0539">Nucleus</keyword>
<reference evidence="5 6" key="1">
    <citation type="journal article" date="2013" name="Nature">
        <title>Insights into bilaterian evolution from three spiralian genomes.</title>
        <authorList>
            <person name="Simakov O."/>
            <person name="Marletaz F."/>
            <person name="Cho S.J."/>
            <person name="Edsinger-Gonzales E."/>
            <person name="Havlak P."/>
            <person name="Hellsten U."/>
            <person name="Kuo D.H."/>
            <person name="Larsson T."/>
            <person name="Lv J."/>
            <person name="Arendt D."/>
            <person name="Savage R."/>
            <person name="Osoegawa K."/>
            <person name="de Jong P."/>
            <person name="Grimwood J."/>
            <person name="Chapman J.A."/>
            <person name="Shapiro H."/>
            <person name="Aerts A."/>
            <person name="Otillar R.P."/>
            <person name="Terry A.Y."/>
            <person name="Boore J.L."/>
            <person name="Grigoriev I.V."/>
            <person name="Lindberg D.R."/>
            <person name="Seaver E.C."/>
            <person name="Weisblat D.A."/>
            <person name="Putnam N.H."/>
            <person name="Rokhsar D.S."/>
        </authorList>
    </citation>
    <scope>NUCLEOTIDE SEQUENCE [LARGE SCALE GENOMIC DNA]</scope>
</reference>
<dbReference type="GO" id="GO:0030690">
    <property type="term" value="C:Noc1p-Noc2p complex"/>
    <property type="evidence" value="ECO:0007669"/>
    <property type="project" value="TreeGrafter"/>
</dbReference>
<evidence type="ECO:0000313" key="5">
    <source>
        <dbReference type="EMBL" id="ESO91330.1"/>
    </source>
</evidence>
<dbReference type="KEGG" id="lgi:LOTGIDRAFT_228791"/>
<proteinExistence type="inferred from homology"/>
<feature type="compositionally biased region" description="Basic and acidic residues" evidence="4">
    <location>
        <begin position="207"/>
        <end position="216"/>
    </location>
</feature>
<accession>V4A8I9</accession>
<keyword evidence="6" id="KW-1185">Reference proteome</keyword>
<evidence type="ECO:0000313" key="6">
    <source>
        <dbReference type="Proteomes" id="UP000030746"/>
    </source>
</evidence>
<dbReference type="GO" id="GO:0042393">
    <property type="term" value="F:histone binding"/>
    <property type="evidence" value="ECO:0007669"/>
    <property type="project" value="TreeGrafter"/>
</dbReference>
<dbReference type="GO" id="GO:0005730">
    <property type="term" value="C:nucleolus"/>
    <property type="evidence" value="ECO:0007669"/>
    <property type="project" value="TreeGrafter"/>
</dbReference>
<feature type="region of interest" description="Disordered" evidence="4">
    <location>
        <begin position="172"/>
        <end position="316"/>
    </location>
</feature>
<dbReference type="RefSeq" id="XP_009058026.1">
    <property type="nucleotide sequence ID" value="XM_009059778.1"/>
</dbReference>
<dbReference type="HOGENOM" id="CLU_073432_0_0_1"/>
<dbReference type="GO" id="GO:0042273">
    <property type="term" value="P:ribosomal large subunit biogenesis"/>
    <property type="evidence" value="ECO:0007669"/>
    <property type="project" value="TreeGrafter"/>
</dbReference>
<dbReference type="Proteomes" id="UP000030746">
    <property type="component" value="Unassembled WGS sequence"/>
</dbReference>
<dbReference type="GeneID" id="20247788"/>